<dbReference type="EMBL" id="JASSZA010000008">
    <property type="protein sequence ID" value="KAK2103592.1"/>
    <property type="molecule type" value="Genomic_DNA"/>
</dbReference>
<proteinExistence type="predicted"/>
<evidence type="ECO:0000313" key="2">
    <source>
        <dbReference type="EMBL" id="KAK2103592.1"/>
    </source>
</evidence>
<dbReference type="Proteomes" id="UP001266305">
    <property type="component" value="Unassembled WGS sequence"/>
</dbReference>
<evidence type="ECO:0000313" key="3">
    <source>
        <dbReference type="Proteomes" id="UP001266305"/>
    </source>
</evidence>
<accession>A0ABQ9V2I7</accession>
<keyword evidence="3" id="KW-1185">Reference proteome</keyword>
<name>A0ABQ9V2I7_SAGOE</name>
<organism evidence="2 3">
    <name type="scientific">Saguinus oedipus</name>
    <name type="common">Cotton-top tamarin</name>
    <name type="synonym">Oedipomidas oedipus</name>
    <dbReference type="NCBI Taxonomy" id="9490"/>
    <lineage>
        <taxon>Eukaryota</taxon>
        <taxon>Metazoa</taxon>
        <taxon>Chordata</taxon>
        <taxon>Craniata</taxon>
        <taxon>Vertebrata</taxon>
        <taxon>Euteleostomi</taxon>
        <taxon>Mammalia</taxon>
        <taxon>Eutheria</taxon>
        <taxon>Euarchontoglires</taxon>
        <taxon>Primates</taxon>
        <taxon>Haplorrhini</taxon>
        <taxon>Platyrrhini</taxon>
        <taxon>Cebidae</taxon>
        <taxon>Callitrichinae</taxon>
        <taxon>Saguinus</taxon>
    </lineage>
</organism>
<feature type="region of interest" description="Disordered" evidence="1">
    <location>
        <begin position="28"/>
        <end position="59"/>
    </location>
</feature>
<comment type="caution">
    <text evidence="2">The sequence shown here is derived from an EMBL/GenBank/DDBJ whole genome shotgun (WGS) entry which is preliminary data.</text>
</comment>
<reference evidence="2 3" key="1">
    <citation type="submission" date="2023-05" db="EMBL/GenBank/DDBJ databases">
        <title>B98-5 Cell Line De Novo Hybrid Assembly: An Optical Mapping Approach.</title>
        <authorList>
            <person name="Kananen K."/>
            <person name="Auerbach J.A."/>
            <person name="Kautto E."/>
            <person name="Blachly J.S."/>
        </authorList>
    </citation>
    <scope>NUCLEOTIDE SEQUENCE [LARGE SCALE GENOMIC DNA]</scope>
    <source>
        <strain evidence="2">B95-8</strain>
        <tissue evidence="2">Cell line</tissue>
    </source>
</reference>
<feature type="region of interest" description="Disordered" evidence="1">
    <location>
        <begin position="103"/>
        <end position="124"/>
    </location>
</feature>
<feature type="compositionally biased region" description="Basic and acidic residues" evidence="1">
    <location>
        <begin position="105"/>
        <end position="118"/>
    </location>
</feature>
<gene>
    <name evidence="2" type="ORF">P7K49_017448</name>
</gene>
<protein>
    <submittedName>
        <fullName evidence="2">Uncharacterized protein</fullName>
    </submittedName>
</protein>
<evidence type="ECO:0000256" key="1">
    <source>
        <dbReference type="SAM" id="MobiDB-lite"/>
    </source>
</evidence>
<sequence>MGDRTDPSVLSAGYWGTSERVNISTWGEKRKRERMNSEAGSQVIGLGGSHPHGDKQGGNWRRSALRVLLQDQQKKRWCSSVGRGIRHYGCHPPLLRYTTIADTASHCRDNPPKQRDSAEWSTPQ</sequence>